<dbReference type="PROSITE" id="PS50893">
    <property type="entry name" value="ABC_TRANSPORTER_2"/>
    <property type="match status" value="2"/>
</dbReference>
<dbReference type="InterPro" id="IPR003439">
    <property type="entry name" value="ABC_transporter-like_ATP-bd"/>
</dbReference>
<feature type="domain" description="ABC transporter" evidence="6">
    <location>
        <begin position="8"/>
        <end position="233"/>
    </location>
</feature>
<dbReference type="RefSeq" id="WP_114043646.1">
    <property type="nucleotide sequence ID" value="NZ_CP025198.1"/>
</dbReference>
<dbReference type="SMART" id="SM00382">
    <property type="entry name" value="AAA"/>
    <property type="match status" value="2"/>
</dbReference>
<dbReference type="InterPro" id="IPR050107">
    <property type="entry name" value="ABC_carbohydrate_import_ATPase"/>
</dbReference>
<dbReference type="EC" id="3.6.3.17" evidence="7"/>
<evidence type="ECO:0000256" key="1">
    <source>
        <dbReference type="ARBA" id="ARBA00022448"/>
    </source>
</evidence>
<organism evidence="7 8">
    <name type="scientific">Acidipropionibacterium virtanenii</name>
    <dbReference type="NCBI Taxonomy" id="2057246"/>
    <lineage>
        <taxon>Bacteria</taxon>
        <taxon>Bacillati</taxon>
        <taxon>Actinomycetota</taxon>
        <taxon>Actinomycetes</taxon>
        <taxon>Propionibacteriales</taxon>
        <taxon>Propionibacteriaceae</taxon>
        <taxon>Acidipropionibacterium</taxon>
    </lineage>
</organism>
<evidence type="ECO:0000256" key="3">
    <source>
        <dbReference type="ARBA" id="ARBA00022741"/>
    </source>
</evidence>
<dbReference type="PANTHER" id="PTHR43790">
    <property type="entry name" value="CARBOHYDRATE TRANSPORT ATP-BINDING PROTEIN MG119-RELATED"/>
    <property type="match status" value="1"/>
</dbReference>
<evidence type="ECO:0000256" key="2">
    <source>
        <dbReference type="ARBA" id="ARBA00022737"/>
    </source>
</evidence>
<keyword evidence="3" id="KW-0547">Nucleotide-binding</keyword>
<dbReference type="AlphaFoldDB" id="A0A344UQE7"/>
<accession>A0A344UQE7</accession>
<evidence type="ECO:0000313" key="8">
    <source>
        <dbReference type="Proteomes" id="UP000251995"/>
    </source>
</evidence>
<dbReference type="Pfam" id="PF00005">
    <property type="entry name" value="ABC_tran"/>
    <property type="match status" value="2"/>
</dbReference>
<dbReference type="Proteomes" id="UP000251995">
    <property type="component" value="Chromosome"/>
</dbReference>
<reference evidence="7 8" key="1">
    <citation type="submission" date="2017-12" db="EMBL/GenBank/DDBJ databases">
        <title>The whole genome sequence of the Acidipropionibacterium virtanenii sp. nov. type strain JS278.</title>
        <authorList>
            <person name="Laine P."/>
            <person name="Deptula P."/>
            <person name="Varmanen P."/>
            <person name="Auvinen P."/>
        </authorList>
    </citation>
    <scope>NUCLEOTIDE SEQUENCE [LARGE SCALE GENOMIC DNA]</scope>
    <source>
        <strain evidence="7 8">JS278</strain>
    </source>
</reference>
<keyword evidence="1" id="KW-0813">Transport</keyword>
<evidence type="ECO:0000259" key="6">
    <source>
        <dbReference type="PROSITE" id="PS50893"/>
    </source>
</evidence>
<keyword evidence="4 7" id="KW-0067">ATP-binding</keyword>
<keyword evidence="2" id="KW-0677">Repeat</keyword>
<dbReference type="Gene3D" id="3.40.50.300">
    <property type="entry name" value="P-loop containing nucleotide triphosphate hydrolases"/>
    <property type="match status" value="2"/>
</dbReference>
<dbReference type="GO" id="GO:0016887">
    <property type="term" value="F:ATP hydrolysis activity"/>
    <property type="evidence" value="ECO:0007669"/>
    <property type="project" value="InterPro"/>
</dbReference>
<dbReference type="EMBL" id="CP025198">
    <property type="protein sequence ID" value="AXE37495.1"/>
    <property type="molecule type" value="Genomic_DNA"/>
</dbReference>
<feature type="region of interest" description="Disordered" evidence="5">
    <location>
        <begin position="476"/>
        <end position="498"/>
    </location>
</feature>
<evidence type="ECO:0000256" key="5">
    <source>
        <dbReference type="SAM" id="MobiDB-lite"/>
    </source>
</evidence>
<evidence type="ECO:0000313" key="7">
    <source>
        <dbReference type="EMBL" id="AXE37495.1"/>
    </source>
</evidence>
<protein>
    <submittedName>
        <fullName evidence="7">Ribose import ATP-binding protein RbsA</fullName>
        <ecNumber evidence="7">3.6.3.17</ecNumber>
    </submittedName>
</protein>
<dbReference type="KEGG" id="acij:JS278_00298"/>
<dbReference type="InterPro" id="IPR003593">
    <property type="entry name" value="AAA+_ATPase"/>
</dbReference>
<keyword evidence="8" id="KW-1185">Reference proteome</keyword>
<evidence type="ECO:0000256" key="4">
    <source>
        <dbReference type="ARBA" id="ARBA00022840"/>
    </source>
</evidence>
<sequence length="498" mass="54010">MSQVEAVLTIRGLTKSFDDLQVLAGIDLEVRPGEILALLGPNGVGKSTLASILSGRLEADEGRIEMPGGPWRPERVSIVEQNLSLDPDLTVARAIYRDADPQGRMDERAMAAAARRVLVEAGIALDPAERVGDLGDADQRLLEAVRMLADPHDVMVLDEVGSNLNAREMEDLRYSIRRTAVDGRGVIYITHDIPEAISLCDRVAVLRDGRISEVVSAATATPEQLMESLFDGQVSLDRTTSHAVDDIALSVRGLDCGLEGADRVSFDLRAGEVLGVAGARSSGVSELVQALTGEQPREARRIELNGVRVTIDSPRDASRLRIGVLSGLPEKSAEAYLARNLLMLSDADDETYDAEFSDTLTMLDAMREADDSMKKLLGQRSGSGGQMRWKRLLELASQDARVLILIEPTRALDMKTRERFLGLLGEVTGRGVAVILVSSNEAELRTFSDRILVMQDHSLGAVWLPEQIAVTDLEQVSRGERPDPKLPTASAVLPGSPR</sequence>
<keyword evidence="7" id="KW-0378">Hydrolase</keyword>
<dbReference type="GO" id="GO:0005524">
    <property type="term" value="F:ATP binding"/>
    <property type="evidence" value="ECO:0007669"/>
    <property type="project" value="UniProtKB-KW"/>
</dbReference>
<feature type="domain" description="ABC transporter" evidence="6">
    <location>
        <begin position="242"/>
        <end position="481"/>
    </location>
</feature>
<dbReference type="OrthoDB" id="3648693at2"/>
<dbReference type="PANTHER" id="PTHR43790:SF9">
    <property type="entry name" value="GALACTOFURANOSE TRANSPORTER ATP-BINDING PROTEIN YTFR"/>
    <property type="match status" value="1"/>
</dbReference>
<dbReference type="SUPFAM" id="SSF52540">
    <property type="entry name" value="P-loop containing nucleoside triphosphate hydrolases"/>
    <property type="match status" value="2"/>
</dbReference>
<dbReference type="InterPro" id="IPR027417">
    <property type="entry name" value="P-loop_NTPase"/>
</dbReference>
<name>A0A344UQE7_9ACTN</name>
<proteinExistence type="predicted"/>
<gene>
    <name evidence="7" type="primary">rbsA_1</name>
    <name evidence="7" type="ORF">JS278_00298</name>
</gene>